<feature type="non-terminal residue" evidence="1">
    <location>
        <position position="1"/>
    </location>
</feature>
<dbReference type="RefSeq" id="WP_259542920.1">
    <property type="nucleotide sequence ID" value="NZ_JANLCJ010000178.1"/>
</dbReference>
<organism evidence="1 2">
    <name type="scientific">Herbiconiux daphne</name>
    <dbReference type="NCBI Taxonomy" id="2970914"/>
    <lineage>
        <taxon>Bacteria</taxon>
        <taxon>Bacillati</taxon>
        <taxon>Actinomycetota</taxon>
        <taxon>Actinomycetes</taxon>
        <taxon>Micrococcales</taxon>
        <taxon>Microbacteriaceae</taxon>
        <taxon>Herbiconiux</taxon>
    </lineage>
</organism>
<protein>
    <submittedName>
        <fullName evidence="1">Uncharacterized protein</fullName>
    </submittedName>
</protein>
<dbReference type="EMBL" id="JANLCJ010000178">
    <property type="protein sequence ID" value="MCS5736781.1"/>
    <property type="molecule type" value="Genomic_DNA"/>
</dbReference>
<comment type="caution">
    <text evidence="1">The sequence shown here is derived from an EMBL/GenBank/DDBJ whole genome shotgun (WGS) entry which is preliminary data.</text>
</comment>
<evidence type="ECO:0000313" key="1">
    <source>
        <dbReference type="EMBL" id="MCS5736781.1"/>
    </source>
</evidence>
<feature type="non-terminal residue" evidence="1">
    <location>
        <position position="327"/>
    </location>
</feature>
<name>A0ABT2HA86_9MICO</name>
<evidence type="ECO:0000313" key="2">
    <source>
        <dbReference type="Proteomes" id="UP001165586"/>
    </source>
</evidence>
<gene>
    <name evidence="1" type="ORF">N1032_23905</name>
</gene>
<accession>A0ABT2HA86</accession>
<proteinExistence type="predicted"/>
<sequence>REEREAEERRAIHPADLARMAGQHSHPMLTQIAEDETYGLQAQTEQEEMGFEPVPMPVEEPPTDYMIEHESDTTAIRHFRMMVSNHFGVPGQQLSDANLSGYQELLRDLCRNQRSMWVQNGGSNARPGTPGGRPQSMGEVIARASRSVGRSGGTRIREPESTQTFFGNIPETSTMTTVASTFGMRVNYPSIEKHPLIVGTHLAGVEIELENLAIEHPSFRYWTAKNDGSLRNNGMEFVCSHPWGGVDLYNAAVEIDGFLFGNNPDDTWRCSTHVHVDVRDMTAAQVKKMILAYVFYERVLFKCSGWQRYKNNFCVALRFAQGQLEDL</sequence>
<keyword evidence="2" id="KW-1185">Reference proteome</keyword>
<reference evidence="1" key="1">
    <citation type="submission" date="2022-08" db="EMBL/GenBank/DDBJ databases">
        <authorList>
            <person name="Deng Y."/>
            <person name="Han X.-F."/>
            <person name="Zhang Y.-Q."/>
        </authorList>
    </citation>
    <scope>NUCLEOTIDE SEQUENCE</scope>
    <source>
        <strain evidence="1">CPCC 203386</strain>
    </source>
</reference>
<dbReference type="Proteomes" id="UP001165586">
    <property type="component" value="Unassembled WGS sequence"/>
</dbReference>